<reference evidence="1 2" key="1">
    <citation type="journal article" date="2010" name="Nature">
        <title>Perigord black truffle genome uncovers evolutionary origins and mechanisms of symbiosis.</title>
        <authorList>
            <person name="Martin F."/>
            <person name="Kohler A."/>
            <person name="Murat C."/>
            <person name="Balestrini R."/>
            <person name="Coutinho P.M."/>
            <person name="Jaillon O."/>
            <person name="Montanini B."/>
            <person name="Morin E."/>
            <person name="Noel B."/>
            <person name="Percudani R."/>
            <person name="Porcel B."/>
            <person name="Rubini A."/>
            <person name="Amicucci A."/>
            <person name="Amselem J."/>
            <person name="Anthouard V."/>
            <person name="Arcioni S."/>
            <person name="Artiguenave F."/>
            <person name="Aury J.M."/>
            <person name="Ballario P."/>
            <person name="Bolchi A."/>
            <person name="Brenna A."/>
            <person name="Brun A."/>
            <person name="Buee M."/>
            <person name="Cantarel B."/>
            <person name="Chevalier G."/>
            <person name="Couloux A."/>
            <person name="Da Silva C."/>
            <person name="Denoeud F."/>
            <person name="Duplessis S."/>
            <person name="Ghignone S."/>
            <person name="Hilselberger B."/>
            <person name="Iotti M."/>
            <person name="Marcais B."/>
            <person name="Mello A."/>
            <person name="Miranda M."/>
            <person name="Pacioni G."/>
            <person name="Quesneville H."/>
            <person name="Riccioni C."/>
            <person name="Ruotolo R."/>
            <person name="Splivallo R."/>
            <person name="Stocchi V."/>
            <person name="Tisserant E."/>
            <person name="Viscomi A.R."/>
            <person name="Zambonelli A."/>
            <person name="Zampieri E."/>
            <person name="Henrissat B."/>
            <person name="Lebrun M.H."/>
            <person name="Paolocci F."/>
            <person name="Bonfante P."/>
            <person name="Ottonello S."/>
            <person name="Wincker P."/>
        </authorList>
    </citation>
    <scope>NUCLEOTIDE SEQUENCE [LARGE SCALE GENOMIC DNA]</scope>
    <source>
        <strain evidence="1 2">Mel28</strain>
    </source>
</reference>
<name>D5GIG0_TUBMM</name>
<sequence length="25" mass="2889">MSGSYRGSILWVVSFLELIPQYDNN</sequence>
<dbReference type="AlphaFoldDB" id="D5GIG0"/>
<accession>D5GIG0</accession>
<dbReference type="HOGENOM" id="CLU_3419476_0_0_1"/>
<protein>
    <submittedName>
        <fullName evidence="1">(Perigord truffle) hypothetical protein</fullName>
    </submittedName>
</protein>
<gene>
    <name evidence="1" type="ORF">GSTUM_00008480001</name>
</gene>
<dbReference type="InParanoid" id="D5GIG0"/>
<dbReference type="EMBL" id="FN430326">
    <property type="protein sequence ID" value="CAZ84303.1"/>
    <property type="molecule type" value="Genomic_DNA"/>
</dbReference>
<dbReference type="KEGG" id="tml:GSTUM_00008480001"/>
<evidence type="ECO:0000313" key="1">
    <source>
        <dbReference type="EMBL" id="CAZ84303.1"/>
    </source>
</evidence>
<organism evidence="1 2">
    <name type="scientific">Tuber melanosporum (strain Mel28)</name>
    <name type="common">Perigord black truffle</name>
    <dbReference type="NCBI Taxonomy" id="656061"/>
    <lineage>
        <taxon>Eukaryota</taxon>
        <taxon>Fungi</taxon>
        <taxon>Dikarya</taxon>
        <taxon>Ascomycota</taxon>
        <taxon>Pezizomycotina</taxon>
        <taxon>Pezizomycetes</taxon>
        <taxon>Pezizales</taxon>
        <taxon>Tuberaceae</taxon>
        <taxon>Tuber</taxon>
    </lineage>
</organism>
<dbReference type="Proteomes" id="UP000006911">
    <property type="component" value="Unassembled WGS sequence"/>
</dbReference>
<evidence type="ECO:0000313" key="2">
    <source>
        <dbReference type="Proteomes" id="UP000006911"/>
    </source>
</evidence>
<keyword evidence="2" id="KW-1185">Reference proteome</keyword>
<proteinExistence type="predicted"/>